<dbReference type="PANTHER" id="PTHR30061:SF50">
    <property type="entry name" value="MALTOSE_MALTODEXTRIN-BINDING PERIPLASMIC PROTEIN"/>
    <property type="match status" value="1"/>
</dbReference>
<evidence type="ECO:0000256" key="1">
    <source>
        <dbReference type="ARBA" id="ARBA00008520"/>
    </source>
</evidence>
<dbReference type="PANTHER" id="PTHR30061">
    <property type="entry name" value="MALTOSE-BINDING PERIPLASMIC PROTEIN"/>
    <property type="match status" value="1"/>
</dbReference>
<sequence length="402" mass="43542">MKRIFSLVVLCSIALFAVAAQAEDVTIQLWTQEGEADGGFQFVKKLADGFMAQNANVKIDVVTKDTEVLREDYQTSSLAGNAPDLLWTVSDQAGPFTKAGLLQPVDDLFDLSLFVDSAVAGVKLDGKTWGVPVANGNHLMLMYNKSLIAEAPKTTDELLAKGKELSKDGQYGLVWNQIEPFWMVPWLGGFGGKVFAEDGKTPTLNTPEMVNTLKFFLQLKSEGILPKESDYAGADTLFKEGKAAMLINGDWSLGDYKKVLGDKFATAAMPMVSSTQKYPAPYTSGKFFMISAGVADAKLEAVMAFVDYATNLENQVDMIKTLSRLPARKEALESEVVKSDPILSGSAAQMVNGTPMPIVLEMRCNWDAMKPELNAVMAGQKSPEDGAVAMQQAADSCVKTLK</sequence>
<dbReference type="GO" id="GO:0042956">
    <property type="term" value="P:maltodextrin transmembrane transport"/>
    <property type="evidence" value="ECO:0007669"/>
    <property type="project" value="TreeGrafter"/>
</dbReference>
<feature type="chain" id="PRO_5006631513" evidence="4">
    <location>
        <begin position="23"/>
        <end position="402"/>
    </location>
</feature>
<organism evidence="5">
    <name type="scientific">Candidatus Moduliflexus flocculans</name>
    <dbReference type="NCBI Taxonomy" id="1499966"/>
    <lineage>
        <taxon>Bacteria</taxon>
        <taxon>Candidatus Moduliflexota</taxon>
        <taxon>Candidatus Moduliflexia</taxon>
        <taxon>Candidatus Moduliflexales</taxon>
        <taxon>Candidatus Moduliflexaceae</taxon>
    </lineage>
</organism>
<dbReference type="Proteomes" id="UP000030700">
    <property type="component" value="Unassembled WGS sequence"/>
</dbReference>
<evidence type="ECO:0000256" key="2">
    <source>
        <dbReference type="ARBA" id="ARBA00022448"/>
    </source>
</evidence>
<feature type="signal peptide" evidence="4">
    <location>
        <begin position="1"/>
        <end position="22"/>
    </location>
</feature>
<dbReference type="STRING" id="1499966.U14_00499"/>
<dbReference type="SUPFAM" id="SSF53850">
    <property type="entry name" value="Periplasmic binding protein-like II"/>
    <property type="match status" value="1"/>
</dbReference>
<evidence type="ECO:0000313" key="6">
    <source>
        <dbReference type="Proteomes" id="UP000030700"/>
    </source>
</evidence>
<dbReference type="GO" id="GO:1901982">
    <property type="term" value="F:maltose binding"/>
    <property type="evidence" value="ECO:0007669"/>
    <property type="project" value="TreeGrafter"/>
</dbReference>
<reference evidence="5" key="1">
    <citation type="journal article" date="2015" name="PeerJ">
        <title>First genomic representation of candidate bacterial phylum KSB3 points to enhanced environmental sensing as a trigger of wastewater bulking.</title>
        <authorList>
            <person name="Sekiguchi Y."/>
            <person name="Ohashi A."/>
            <person name="Parks D.H."/>
            <person name="Yamauchi T."/>
            <person name="Tyson G.W."/>
            <person name="Hugenholtz P."/>
        </authorList>
    </citation>
    <scope>NUCLEOTIDE SEQUENCE [LARGE SCALE GENOMIC DNA]</scope>
</reference>
<name>A0A0S6VWY4_9BACT</name>
<dbReference type="AlphaFoldDB" id="A0A0S6VWY4"/>
<evidence type="ECO:0000256" key="4">
    <source>
        <dbReference type="SAM" id="SignalP"/>
    </source>
</evidence>
<accession>A0A0S6VWY4</accession>
<comment type="similarity">
    <text evidence="1">Belongs to the bacterial solute-binding protein 1 family.</text>
</comment>
<gene>
    <name evidence="5" type="ORF">U14_00499</name>
</gene>
<proteinExistence type="inferred from homology"/>
<dbReference type="HOGENOM" id="CLU_031285_17_2_0"/>
<evidence type="ECO:0000313" key="5">
    <source>
        <dbReference type="EMBL" id="GAK49278.1"/>
    </source>
</evidence>
<keyword evidence="2" id="KW-0813">Transport</keyword>
<protein>
    <submittedName>
        <fullName evidence="5">Extracellular solute-binding protein family 1</fullName>
    </submittedName>
</protein>
<keyword evidence="6" id="KW-1185">Reference proteome</keyword>
<dbReference type="Gene3D" id="3.40.190.10">
    <property type="entry name" value="Periplasmic binding protein-like II"/>
    <property type="match status" value="2"/>
</dbReference>
<evidence type="ECO:0000256" key="3">
    <source>
        <dbReference type="ARBA" id="ARBA00022729"/>
    </source>
</evidence>
<dbReference type="Pfam" id="PF13416">
    <property type="entry name" value="SBP_bac_8"/>
    <property type="match status" value="1"/>
</dbReference>
<keyword evidence="3 4" id="KW-0732">Signal</keyword>
<dbReference type="GO" id="GO:0015768">
    <property type="term" value="P:maltose transport"/>
    <property type="evidence" value="ECO:0007669"/>
    <property type="project" value="TreeGrafter"/>
</dbReference>
<dbReference type="EMBL" id="DF820455">
    <property type="protein sequence ID" value="GAK49278.1"/>
    <property type="molecule type" value="Genomic_DNA"/>
</dbReference>
<dbReference type="InterPro" id="IPR006059">
    <property type="entry name" value="SBP"/>
</dbReference>
<dbReference type="GO" id="GO:0055052">
    <property type="term" value="C:ATP-binding cassette (ABC) transporter complex, substrate-binding subunit-containing"/>
    <property type="evidence" value="ECO:0007669"/>
    <property type="project" value="TreeGrafter"/>
</dbReference>